<sequence length="524" mass="60236">MPKFKSYDYNQDIMVVINFKEQLQAGTFEYALHYLIDNKLDLSVFYPNYQNDTESGGRPAYDPAILLKIILFAYSKGITSSREIEWCCSTNIIFKALSCDTIPHFTTIANFVSCFPQEMAEIFSQVIVICQEEGLIGYELFAIDGCKMSSNAAKEHSGIFKELVSKRDKIKQQIEHHIKQQTKMDEYNVLEEGRKERIEKTINTLNKAFDKYDKFLKTHTPRLGNGKKVQEVKSNVTDNESAKMTTSKGTIQGYNGIAAVDKKHQIIIDAQAFGEGQEHHTLQPMIESIKERSVTLTAKEHGSVKNTIITADTGFANEANMEYLYRNNLNAYIPDNQFRSRDPKFVDQKTKHGKRHQKPKKDRAKRVIPASEFNFDPVKLTCICPSGEMLSLIGLRDNECGNPKAFFHGRLLQCRHCKIKEQCMQNPESADHRKGSGRQVSFILNDKRKPNYTDWMKHRIDSDYGKYIYSHRMSVVEPVFANIGTQKRLNRFSLRGKIKVDCQWKLYCMVHNIEKLANYGNIPV</sequence>
<evidence type="ECO:0000313" key="3">
    <source>
        <dbReference type="EMBL" id="GAA6170323.1"/>
    </source>
</evidence>
<dbReference type="RefSeq" id="WP_353304628.1">
    <property type="nucleotide sequence ID" value="NZ_BAABWN010000032.1"/>
</dbReference>
<name>A0ABQ0AF96_9GAMM</name>
<evidence type="ECO:0000259" key="2">
    <source>
        <dbReference type="Pfam" id="PF13751"/>
    </source>
</evidence>
<dbReference type="EMBL" id="BAABWN010000032">
    <property type="protein sequence ID" value="GAA6170323.1"/>
    <property type="molecule type" value="Genomic_DNA"/>
</dbReference>
<dbReference type="InterPro" id="IPR008490">
    <property type="entry name" value="Transposase_InsH_N"/>
</dbReference>
<evidence type="ECO:0000259" key="1">
    <source>
        <dbReference type="Pfam" id="PF05598"/>
    </source>
</evidence>
<dbReference type="PANTHER" id="PTHR33408">
    <property type="entry name" value="TRANSPOSASE"/>
    <property type="match status" value="1"/>
</dbReference>
<dbReference type="Pfam" id="PF13751">
    <property type="entry name" value="DDE_Tnp_1_6"/>
    <property type="match status" value="1"/>
</dbReference>
<keyword evidence="4" id="KW-1185">Reference proteome</keyword>
<organism evidence="3 4">
    <name type="scientific">Sessilibacter corallicola</name>
    <dbReference type="NCBI Taxonomy" id="2904075"/>
    <lineage>
        <taxon>Bacteria</taxon>
        <taxon>Pseudomonadati</taxon>
        <taxon>Pseudomonadota</taxon>
        <taxon>Gammaproteobacteria</taxon>
        <taxon>Cellvibrionales</taxon>
        <taxon>Cellvibrionaceae</taxon>
        <taxon>Sessilibacter</taxon>
    </lineage>
</organism>
<evidence type="ECO:0000313" key="4">
    <source>
        <dbReference type="Proteomes" id="UP001465153"/>
    </source>
</evidence>
<dbReference type="Pfam" id="PF05598">
    <property type="entry name" value="DUF772"/>
    <property type="match status" value="1"/>
</dbReference>
<reference evidence="3 4" key="1">
    <citation type="submission" date="2024-04" db="EMBL/GenBank/DDBJ databases">
        <title>Draft genome sequence of Sessilibacter corallicola NBRC 116591.</title>
        <authorList>
            <person name="Miyakawa T."/>
            <person name="Kusuya Y."/>
            <person name="Miura T."/>
        </authorList>
    </citation>
    <scope>NUCLEOTIDE SEQUENCE [LARGE SCALE GENOMIC DNA]</scope>
    <source>
        <strain evidence="3 4">KU-00831-HH</strain>
    </source>
</reference>
<dbReference type="PANTHER" id="PTHR33408:SF2">
    <property type="entry name" value="TRANSPOSASE DDE DOMAIN-CONTAINING PROTEIN"/>
    <property type="match status" value="1"/>
</dbReference>
<comment type="caution">
    <text evidence="3">The sequence shown here is derived from an EMBL/GenBank/DDBJ whole genome shotgun (WGS) entry which is preliminary data.</text>
</comment>
<accession>A0ABQ0AF96</accession>
<proteinExistence type="predicted"/>
<dbReference type="InterPro" id="IPR025668">
    <property type="entry name" value="Tnp_DDE_dom"/>
</dbReference>
<gene>
    <name evidence="3" type="ORF">NBRC116591_41380</name>
</gene>
<dbReference type="Proteomes" id="UP001465153">
    <property type="component" value="Unassembled WGS sequence"/>
</dbReference>
<feature type="domain" description="Transposase DDE" evidence="2">
    <location>
        <begin position="383"/>
        <end position="517"/>
    </location>
</feature>
<protein>
    <submittedName>
        <fullName evidence="3">IS1182-like element ISMac2 family transposase</fullName>
    </submittedName>
</protein>
<feature type="domain" description="Transposase InsH N-terminal" evidence="1">
    <location>
        <begin position="19"/>
        <end position="112"/>
    </location>
</feature>